<gene>
    <name evidence="4" type="ORF">RND81_02G062000</name>
    <name evidence="3" type="ORF">RND81_12G031500</name>
</gene>
<sequence>MLSFCLIFSSLISILGEFIWSCTFQEVHAPILSLWAIRVLVVFVFIGITLASVISYSCFCFVMPICPIHVLLRNFLFYLFDLLKIYSDISNTIFDRLKRIYPF</sequence>
<feature type="transmembrane region" description="Helical" evidence="1">
    <location>
        <begin position="32"/>
        <end position="51"/>
    </location>
</feature>
<protein>
    <submittedName>
        <fullName evidence="3">Uncharacterized protein</fullName>
    </submittedName>
</protein>
<dbReference type="EMBL" id="JBDFQZ010000012">
    <property type="protein sequence ID" value="KAK9671460.1"/>
    <property type="molecule type" value="Genomic_DNA"/>
</dbReference>
<evidence type="ECO:0000256" key="1">
    <source>
        <dbReference type="SAM" id="Phobius"/>
    </source>
</evidence>
<proteinExistence type="predicted"/>
<evidence type="ECO:0000313" key="5">
    <source>
        <dbReference type="Proteomes" id="UP001443914"/>
    </source>
</evidence>
<keyword evidence="1" id="KW-0812">Transmembrane</keyword>
<comment type="caution">
    <text evidence="3">The sequence shown here is derived from an EMBL/GenBank/DDBJ whole genome shotgun (WGS) entry which is preliminary data.</text>
</comment>
<keyword evidence="2" id="KW-0732">Signal</keyword>
<keyword evidence="1" id="KW-0472">Membrane</keyword>
<evidence type="ECO:0000313" key="3">
    <source>
        <dbReference type="EMBL" id="KAK9671460.1"/>
    </source>
</evidence>
<evidence type="ECO:0000313" key="4">
    <source>
        <dbReference type="EMBL" id="KAK9748503.1"/>
    </source>
</evidence>
<reference evidence="3 5" key="1">
    <citation type="submission" date="2024-03" db="EMBL/GenBank/DDBJ databases">
        <title>WGS assembly of Saponaria officinalis var. Norfolk2.</title>
        <authorList>
            <person name="Jenkins J."/>
            <person name="Shu S."/>
            <person name="Grimwood J."/>
            <person name="Barry K."/>
            <person name="Goodstein D."/>
            <person name="Schmutz J."/>
            <person name="Leebens-Mack J."/>
            <person name="Osbourn A."/>
        </authorList>
    </citation>
    <scope>NUCLEOTIDE SEQUENCE [LARGE SCALE GENOMIC DNA]</scope>
    <source>
        <strain evidence="5">cv. Norfolk2</strain>
        <strain evidence="3">JIC</strain>
        <tissue evidence="3">Leaf</tissue>
    </source>
</reference>
<accession>A0AAW1H6F5</accession>
<evidence type="ECO:0000256" key="2">
    <source>
        <dbReference type="SAM" id="SignalP"/>
    </source>
</evidence>
<feature type="signal peptide" evidence="2">
    <location>
        <begin position="1"/>
        <end position="16"/>
    </location>
</feature>
<organism evidence="3 5">
    <name type="scientific">Saponaria officinalis</name>
    <name type="common">Common soapwort</name>
    <name type="synonym">Lychnis saponaria</name>
    <dbReference type="NCBI Taxonomy" id="3572"/>
    <lineage>
        <taxon>Eukaryota</taxon>
        <taxon>Viridiplantae</taxon>
        <taxon>Streptophyta</taxon>
        <taxon>Embryophyta</taxon>
        <taxon>Tracheophyta</taxon>
        <taxon>Spermatophyta</taxon>
        <taxon>Magnoliopsida</taxon>
        <taxon>eudicotyledons</taxon>
        <taxon>Gunneridae</taxon>
        <taxon>Pentapetalae</taxon>
        <taxon>Caryophyllales</taxon>
        <taxon>Caryophyllaceae</taxon>
        <taxon>Caryophylleae</taxon>
        <taxon>Saponaria</taxon>
    </lineage>
</organism>
<dbReference type="Proteomes" id="UP001443914">
    <property type="component" value="Unassembled WGS sequence"/>
</dbReference>
<feature type="transmembrane region" description="Helical" evidence="1">
    <location>
        <begin position="58"/>
        <end position="80"/>
    </location>
</feature>
<dbReference type="EMBL" id="JBDFQZ010000002">
    <property type="protein sequence ID" value="KAK9748503.1"/>
    <property type="molecule type" value="Genomic_DNA"/>
</dbReference>
<feature type="chain" id="PRO_5044717768" evidence="2">
    <location>
        <begin position="17"/>
        <end position="103"/>
    </location>
</feature>
<dbReference type="AlphaFoldDB" id="A0AAW1H6F5"/>
<name>A0AAW1H6F5_SAPOF</name>
<keyword evidence="1" id="KW-1133">Transmembrane helix</keyword>
<keyword evidence="5" id="KW-1185">Reference proteome</keyword>